<feature type="domain" description="HTH araC/xylS-type" evidence="4">
    <location>
        <begin position="149"/>
        <end position="248"/>
    </location>
</feature>
<dbReference type="PANTHER" id="PTHR46796">
    <property type="entry name" value="HTH-TYPE TRANSCRIPTIONAL ACTIVATOR RHAS-RELATED"/>
    <property type="match status" value="1"/>
</dbReference>
<dbReference type="InterPro" id="IPR050204">
    <property type="entry name" value="AraC_XylS_family_regulators"/>
</dbReference>
<name>A0A1G9A1X8_9ACTN</name>
<accession>A0A1G9A1X8</accession>
<evidence type="ECO:0000259" key="4">
    <source>
        <dbReference type="PROSITE" id="PS01124"/>
    </source>
</evidence>
<dbReference type="EMBL" id="FNDJ01000014">
    <property type="protein sequence ID" value="SDK21247.1"/>
    <property type="molecule type" value="Genomic_DNA"/>
</dbReference>
<dbReference type="GO" id="GO:0003700">
    <property type="term" value="F:DNA-binding transcription factor activity"/>
    <property type="evidence" value="ECO:0007669"/>
    <property type="project" value="InterPro"/>
</dbReference>
<dbReference type="InterPro" id="IPR046532">
    <property type="entry name" value="DUF6597"/>
</dbReference>
<dbReference type="Gene3D" id="1.10.10.60">
    <property type="entry name" value="Homeodomain-like"/>
    <property type="match status" value="1"/>
</dbReference>
<keyword evidence="2 5" id="KW-0238">DNA-binding</keyword>
<dbReference type="SMART" id="SM00342">
    <property type="entry name" value="HTH_ARAC"/>
    <property type="match status" value="1"/>
</dbReference>
<sequence length="260" mass="28489">MRYRRFTPAAPLRDVVEHYWSIVSPPPARPIRAVLVPNGRATVQFCLGPAGVRIDTRGRRARNADVFLPATPEPFVLESEHASHHVGVQLTPWGARELWPASGRDPTQVEELAAILPSRAGLGTDPARELDSWLTALLPEAPRDCELIRRAVHAIDGAPGDVEVGDLPGLAGASASTLYREFARRIGLTPKQYISIMRHRRFTDTLLNSVHGDSAAMLAAAAGYYDQSHASREFVRYAGMTARTFRSAYDGIARLMAMDG</sequence>
<dbReference type="Proteomes" id="UP000199202">
    <property type="component" value="Unassembled WGS sequence"/>
</dbReference>
<dbReference type="GO" id="GO:0043565">
    <property type="term" value="F:sequence-specific DNA binding"/>
    <property type="evidence" value="ECO:0007669"/>
    <property type="project" value="InterPro"/>
</dbReference>
<dbReference type="Pfam" id="PF12833">
    <property type="entry name" value="HTH_18"/>
    <property type="match status" value="1"/>
</dbReference>
<dbReference type="PANTHER" id="PTHR46796:SF13">
    <property type="entry name" value="HTH-TYPE TRANSCRIPTIONAL ACTIVATOR RHAS"/>
    <property type="match status" value="1"/>
</dbReference>
<reference evidence="5 6" key="1">
    <citation type="submission" date="2016-10" db="EMBL/GenBank/DDBJ databases">
        <authorList>
            <person name="de Groot N.N."/>
        </authorList>
    </citation>
    <scope>NUCLEOTIDE SEQUENCE [LARGE SCALE GENOMIC DNA]</scope>
    <source>
        <strain evidence="5 6">CGMCC 4.6533</strain>
    </source>
</reference>
<protein>
    <submittedName>
        <fullName evidence="5">AraC-type DNA-binding protein</fullName>
    </submittedName>
</protein>
<dbReference type="Pfam" id="PF20240">
    <property type="entry name" value="DUF6597"/>
    <property type="match status" value="1"/>
</dbReference>
<evidence type="ECO:0000256" key="1">
    <source>
        <dbReference type="ARBA" id="ARBA00023015"/>
    </source>
</evidence>
<evidence type="ECO:0000313" key="6">
    <source>
        <dbReference type="Proteomes" id="UP000199202"/>
    </source>
</evidence>
<proteinExistence type="predicted"/>
<keyword evidence="6" id="KW-1185">Reference proteome</keyword>
<evidence type="ECO:0000256" key="2">
    <source>
        <dbReference type="ARBA" id="ARBA00023125"/>
    </source>
</evidence>
<dbReference type="InterPro" id="IPR018060">
    <property type="entry name" value="HTH_AraC"/>
</dbReference>
<gene>
    <name evidence="5" type="ORF">SAMN05421869_114248</name>
</gene>
<keyword evidence="1" id="KW-0805">Transcription regulation</keyword>
<evidence type="ECO:0000256" key="3">
    <source>
        <dbReference type="ARBA" id="ARBA00023163"/>
    </source>
</evidence>
<dbReference type="RefSeq" id="WP_090938784.1">
    <property type="nucleotide sequence ID" value="NZ_FNDJ01000014.1"/>
</dbReference>
<organism evidence="5 6">
    <name type="scientific">Nonomuraea jiangxiensis</name>
    <dbReference type="NCBI Taxonomy" id="633440"/>
    <lineage>
        <taxon>Bacteria</taxon>
        <taxon>Bacillati</taxon>
        <taxon>Actinomycetota</taxon>
        <taxon>Actinomycetes</taxon>
        <taxon>Streptosporangiales</taxon>
        <taxon>Streptosporangiaceae</taxon>
        <taxon>Nonomuraea</taxon>
    </lineage>
</organism>
<keyword evidence="3" id="KW-0804">Transcription</keyword>
<dbReference type="AlphaFoldDB" id="A0A1G9A1X8"/>
<dbReference type="PROSITE" id="PS01124">
    <property type="entry name" value="HTH_ARAC_FAMILY_2"/>
    <property type="match status" value="1"/>
</dbReference>
<evidence type="ECO:0000313" key="5">
    <source>
        <dbReference type="EMBL" id="SDK21247.1"/>
    </source>
</evidence>
<dbReference type="STRING" id="633440.SAMN05421869_114248"/>
<dbReference type="OrthoDB" id="2559672at2"/>